<proteinExistence type="predicted"/>
<sequence length="157" mass="17004">MALTHAWHDMRDEMHDLATFNRVDAARQAYLGLWATFIAVPLLFGLDKLFGFMTDNWEGYLATWANDVLPGTASDAVMWFGIIELALAACVALVPRVGGDLFALWMLLGACSLFAIDGMAHLAIGVLALGLCALAMARMSTAYHHTEPAHRAPGEAV</sequence>
<evidence type="ECO:0008006" key="4">
    <source>
        <dbReference type="Google" id="ProtNLM"/>
    </source>
</evidence>
<evidence type="ECO:0000256" key="1">
    <source>
        <dbReference type="SAM" id="Phobius"/>
    </source>
</evidence>
<feature type="transmembrane region" description="Helical" evidence="1">
    <location>
        <begin position="29"/>
        <end position="46"/>
    </location>
</feature>
<accession>A0A853C0P3</accession>
<feature type="transmembrane region" description="Helical" evidence="1">
    <location>
        <begin position="76"/>
        <end position="94"/>
    </location>
</feature>
<keyword evidence="1" id="KW-0812">Transmembrane</keyword>
<evidence type="ECO:0000313" key="2">
    <source>
        <dbReference type="EMBL" id="NYJ01810.1"/>
    </source>
</evidence>
<dbReference type="AlphaFoldDB" id="A0A853C0P3"/>
<gene>
    <name evidence="2" type="ORF">HNR19_002508</name>
</gene>
<reference evidence="2 3" key="1">
    <citation type="submission" date="2020-07" db="EMBL/GenBank/DDBJ databases">
        <title>Sequencing the genomes of 1000 actinobacteria strains.</title>
        <authorList>
            <person name="Klenk H.-P."/>
        </authorList>
    </citation>
    <scope>NUCLEOTIDE SEQUENCE [LARGE SCALE GENOMIC DNA]</scope>
    <source>
        <strain evidence="2 3">DSM 103833</strain>
    </source>
</reference>
<organism evidence="2 3">
    <name type="scientific">Nocardioides thalensis</name>
    <dbReference type="NCBI Taxonomy" id="1914755"/>
    <lineage>
        <taxon>Bacteria</taxon>
        <taxon>Bacillati</taxon>
        <taxon>Actinomycetota</taxon>
        <taxon>Actinomycetes</taxon>
        <taxon>Propionibacteriales</taxon>
        <taxon>Nocardioidaceae</taxon>
        <taxon>Nocardioides</taxon>
    </lineage>
</organism>
<comment type="caution">
    <text evidence="2">The sequence shown here is derived from an EMBL/GenBank/DDBJ whole genome shotgun (WGS) entry which is preliminary data.</text>
</comment>
<dbReference type="RefSeq" id="WP_179668251.1">
    <property type="nucleotide sequence ID" value="NZ_JACCFP010000001.1"/>
</dbReference>
<feature type="transmembrane region" description="Helical" evidence="1">
    <location>
        <begin position="122"/>
        <end position="141"/>
    </location>
</feature>
<evidence type="ECO:0000313" key="3">
    <source>
        <dbReference type="Proteomes" id="UP000530424"/>
    </source>
</evidence>
<dbReference type="EMBL" id="JACCFP010000001">
    <property type="protein sequence ID" value="NYJ01810.1"/>
    <property type="molecule type" value="Genomic_DNA"/>
</dbReference>
<keyword evidence="1" id="KW-0472">Membrane</keyword>
<protein>
    <recommendedName>
        <fullName evidence="4">DoxX family protein</fullName>
    </recommendedName>
</protein>
<keyword evidence="1" id="KW-1133">Transmembrane helix</keyword>
<keyword evidence="3" id="KW-1185">Reference proteome</keyword>
<name>A0A853C0P3_9ACTN</name>
<dbReference type="Proteomes" id="UP000530424">
    <property type="component" value="Unassembled WGS sequence"/>
</dbReference>